<keyword evidence="8" id="KW-1185">Reference proteome</keyword>
<dbReference type="EMBL" id="JBEDNZ010000020">
    <property type="protein sequence ID" value="KAL0819320.1"/>
    <property type="molecule type" value="Genomic_DNA"/>
</dbReference>
<organism evidence="6 9">
    <name type="scientific">Loxostege sticticalis</name>
    <name type="common">Beet webworm moth</name>
    <dbReference type="NCBI Taxonomy" id="481309"/>
    <lineage>
        <taxon>Eukaryota</taxon>
        <taxon>Metazoa</taxon>
        <taxon>Ecdysozoa</taxon>
        <taxon>Arthropoda</taxon>
        <taxon>Hexapoda</taxon>
        <taxon>Insecta</taxon>
        <taxon>Pterygota</taxon>
        <taxon>Neoptera</taxon>
        <taxon>Endopterygota</taxon>
        <taxon>Lepidoptera</taxon>
        <taxon>Glossata</taxon>
        <taxon>Ditrysia</taxon>
        <taxon>Pyraloidea</taxon>
        <taxon>Crambidae</taxon>
        <taxon>Pyraustinae</taxon>
        <taxon>Loxostege</taxon>
    </lineage>
</organism>
<dbReference type="Proteomes" id="UP001549920">
    <property type="component" value="Unassembled WGS sequence"/>
</dbReference>
<evidence type="ECO:0000313" key="6">
    <source>
        <dbReference type="EMBL" id="KAL0819320.1"/>
    </source>
</evidence>
<keyword evidence="4" id="KW-0187">Copper transport</keyword>
<gene>
    <name evidence="7" type="ORF">ABMA27_007171</name>
    <name evidence="6" type="ORF">ABMA28_007452</name>
</gene>
<dbReference type="EMBL" id="JBEUOH010000020">
    <property type="protein sequence ID" value="KAL0868807.1"/>
    <property type="molecule type" value="Genomic_DNA"/>
</dbReference>
<comment type="subcellular location">
    <subcellularLocation>
        <location evidence="4">Membrane</location>
        <topology evidence="4">Multi-pass membrane protein</topology>
    </subcellularLocation>
</comment>
<dbReference type="Proteomes" id="UP001549921">
    <property type="component" value="Unassembled WGS sequence"/>
</dbReference>
<name>A0ABD0SHK7_LOXSC</name>
<comment type="similarity">
    <text evidence="4">Belongs to the copper transporter (Ctr) (TC 1.A.56) family. SLC31A subfamily.</text>
</comment>
<keyword evidence="2 4" id="KW-1133">Transmembrane helix</keyword>
<protein>
    <recommendedName>
        <fullName evidence="4">Copper transport protein</fullName>
    </recommendedName>
</protein>
<evidence type="ECO:0000256" key="4">
    <source>
        <dbReference type="RuleBase" id="RU367022"/>
    </source>
</evidence>
<dbReference type="GO" id="GO:0005375">
    <property type="term" value="F:copper ion transmembrane transporter activity"/>
    <property type="evidence" value="ECO:0007669"/>
    <property type="project" value="UniProtKB-UniRule"/>
</dbReference>
<dbReference type="InterPro" id="IPR007274">
    <property type="entry name" value="Cop_transporter"/>
</dbReference>
<keyword evidence="4" id="KW-0186">Copper</keyword>
<sequence length="178" mass="19454">MDHSGHDHSQHGPEHGAMHDCDGGHGGHGHPMVFHIGVSQEILFNGWVTTNALELFGSAVAIFLAGILYEGLKYYREALYVNSTTVTGDSQVNITKNECGTNGSCRGPAVVKYTMLSTGHIAQTALHILQATFSYILMLIFMTYNVWLCLALVLGMGVGYFCFGWRKSSVIDSNEHCQ</sequence>
<evidence type="ECO:0000313" key="7">
    <source>
        <dbReference type="EMBL" id="KAL0868807.1"/>
    </source>
</evidence>
<keyword evidence="4" id="KW-0813">Transport</keyword>
<reference evidence="8 9" key="1">
    <citation type="submission" date="2024-06" db="EMBL/GenBank/DDBJ databases">
        <title>A chromosome-level genome assembly of beet webworm, Loxostege sticticalis.</title>
        <authorList>
            <person name="Zhang Y."/>
        </authorList>
    </citation>
    <scope>NUCLEOTIDE SEQUENCE [LARGE SCALE GENOMIC DNA]</scope>
    <source>
        <strain evidence="7">AQ026</strain>
        <strain evidence="6">AQ028</strain>
        <tissue evidence="6">Male pupae</tissue>
        <tissue evidence="7">Whole body</tissue>
    </source>
</reference>
<dbReference type="GO" id="GO:0016020">
    <property type="term" value="C:membrane"/>
    <property type="evidence" value="ECO:0007669"/>
    <property type="project" value="UniProtKB-SubCell"/>
</dbReference>
<feature type="transmembrane region" description="Helical" evidence="4">
    <location>
        <begin position="42"/>
        <end position="69"/>
    </location>
</feature>
<comment type="caution">
    <text evidence="6">The sequence shown here is derived from an EMBL/GenBank/DDBJ whole genome shotgun (WGS) entry which is preliminary data.</text>
</comment>
<evidence type="ECO:0000256" key="3">
    <source>
        <dbReference type="ARBA" id="ARBA00023136"/>
    </source>
</evidence>
<evidence type="ECO:0000313" key="8">
    <source>
        <dbReference type="Proteomes" id="UP001549920"/>
    </source>
</evidence>
<feature type="region of interest" description="Disordered" evidence="5">
    <location>
        <begin position="1"/>
        <end position="22"/>
    </location>
</feature>
<dbReference type="AlphaFoldDB" id="A0ABD0SHK7"/>
<feature type="transmembrane region" description="Helical" evidence="4">
    <location>
        <begin position="135"/>
        <end position="163"/>
    </location>
</feature>
<keyword evidence="3 4" id="KW-0472">Membrane</keyword>
<evidence type="ECO:0000256" key="5">
    <source>
        <dbReference type="SAM" id="MobiDB-lite"/>
    </source>
</evidence>
<evidence type="ECO:0000256" key="1">
    <source>
        <dbReference type="ARBA" id="ARBA00022692"/>
    </source>
</evidence>
<evidence type="ECO:0000313" key="9">
    <source>
        <dbReference type="Proteomes" id="UP001549921"/>
    </source>
</evidence>
<dbReference type="Pfam" id="PF04145">
    <property type="entry name" value="Ctr"/>
    <property type="match status" value="1"/>
</dbReference>
<proteinExistence type="inferred from homology"/>
<dbReference type="PANTHER" id="PTHR12483">
    <property type="entry name" value="SOLUTE CARRIER FAMILY 31 COPPER TRANSPORTERS"/>
    <property type="match status" value="1"/>
</dbReference>
<accession>A0ABD0SHK7</accession>
<evidence type="ECO:0000256" key="2">
    <source>
        <dbReference type="ARBA" id="ARBA00022989"/>
    </source>
</evidence>
<keyword evidence="4" id="KW-0406">Ion transport</keyword>
<dbReference type="PANTHER" id="PTHR12483:SF115">
    <property type="entry name" value="COPPER TRANSPORT PROTEIN"/>
    <property type="match status" value="1"/>
</dbReference>
<keyword evidence="1 4" id="KW-0812">Transmembrane</keyword>